<evidence type="ECO:0000256" key="4">
    <source>
        <dbReference type="ARBA" id="ARBA00022801"/>
    </source>
</evidence>
<keyword evidence="3" id="KW-0547">Nucleotide-binding</keyword>
<dbReference type="CTD" id="6499"/>
<evidence type="ECO:0000256" key="1">
    <source>
        <dbReference type="ARBA" id="ARBA00004496"/>
    </source>
</evidence>
<dbReference type="PANTHER" id="PTHR12131">
    <property type="entry name" value="ATP-DEPENDENT RNA AND DNA HELICASE"/>
    <property type="match status" value="1"/>
</dbReference>
<dbReference type="InParanoid" id="A0A6J2WKJ3"/>
<dbReference type="GeneID" id="115825166"/>
<dbReference type="RefSeq" id="XP_030644823.1">
    <property type="nucleotide sequence ID" value="XM_030788963.1"/>
</dbReference>
<evidence type="ECO:0000256" key="3">
    <source>
        <dbReference type="ARBA" id="ARBA00022741"/>
    </source>
</evidence>
<feature type="region of interest" description="Disordered" evidence="9">
    <location>
        <begin position="232"/>
        <end position="296"/>
    </location>
</feature>
<dbReference type="Proteomes" id="UP000504632">
    <property type="component" value="Chromosome 12"/>
</dbReference>
<dbReference type="SUPFAM" id="SSF52540">
    <property type="entry name" value="P-loop containing nucleoside triphosphate hydrolases"/>
    <property type="match status" value="1"/>
</dbReference>
<dbReference type="InterPro" id="IPR016438">
    <property type="entry name" value="SKI2-like"/>
</dbReference>
<keyword evidence="4" id="KW-0378">Hydrolase</keyword>
<comment type="subcellular location">
    <subcellularLocation>
        <location evidence="1">Cytoplasm</location>
    </subcellularLocation>
</comment>
<dbReference type="PIRSF" id="PIRSF005198">
    <property type="entry name" value="Antiviral_helicase_SKI2"/>
    <property type="match status" value="1"/>
</dbReference>
<name>A0A6J2WKJ3_CHACN</name>
<feature type="domain" description="Helicase ATP-binding" evidence="10">
    <location>
        <begin position="332"/>
        <end position="488"/>
    </location>
</feature>
<evidence type="ECO:0000259" key="11">
    <source>
        <dbReference type="PROSITE" id="PS51194"/>
    </source>
</evidence>
<evidence type="ECO:0000256" key="8">
    <source>
        <dbReference type="ARBA" id="ARBA00047984"/>
    </source>
</evidence>
<dbReference type="PROSITE" id="PS51194">
    <property type="entry name" value="HELICASE_CTER"/>
    <property type="match status" value="1"/>
</dbReference>
<dbReference type="FunFam" id="3.40.50.300:FF:000354">
    <property type="entry name" value="ATP-dependent RNA helicase SKI2"/>
    <property type="match status" value="1"/>
</dbReference>
<feature type="region of interest" description="Disordered" evidence="9">
    <location>
        <begin position="138"/>
        <end position="160"/>
    </location>
</feature>
<evidence type="ECO:0000256" key="2">
    <source>
        <dbReference type="ARBA" id="ARBA00022490"/>
    </source>
</evidence>
<evidence type="ECO:0000256" key="7">
    <source>
        <dbReference type="ARBA" id="ARBA00022884"/>
    </source>
</evidence>
<dbReference type="Pfam" id="PF00271">
    <property type="entry name" value="Helicase_C"/>
    <property type="match status" value="1"/>
</dbReference>
<dbReference type="AlphaFoldDB" id="A0A6J2WKJ3"/>
<dbReference type="OrthoDB" id="64767at2759"/>
<keyword evidence="12" id="KW-1185">Reference proteome</keyword>
<dbReference type="SMART" id="SM00490">
    <property type="entry name" value="HELICc"/>
    <property type="match status" value="1"/>
</dbReference>
<gene>
    <name evidence="13" type="primary">skic2</name>
</gene>
<dbReference type="SMART" id="SM00487">
    <property type="entry name" value="DEXDc"/>
    <property type="match status" value="1"/>
</dbReference>
<dbReference type="PROSITE" id="PS51192">
    <property type="entry name" value="HELICASE_ATP_BIND_1"/>
    <property type="match status" value="1"/>
</dbReference>
<dbReference type="FunFam" id="3.40.50.300:FF:000447">
    <property type="entry name" value="helicase SKI2W isoform X2"/>
    <property type="match status" value="1"/>
</dbReference>
<evidence type="ECO:0000256" key="6">
    <source>
        <dbReference type="ARBA" id="ARBA00022840"/>
    </source>
</evidence>
<dbReference type="InterPro" id="IPR014001">
    <property type="entry name" value="Helicase_ATP-bd"/>
</dbReference>
<keyword evidence="5" id="KW-0347">Helicase</keyword>
<dbReference type="Pfam" id="PF08148">
    <property type="entry name" value="DSHCT"/>
    <property type="match status" value="1"/>
</dbReference>
<dbReference type="InterPro" id="IPR050699">
    <property type="entry name" value="RNA-DNA_Helicase"/>
</dbReference>
<evidence type="ECO:0000313" key="12">
    <source>
        <dbReference type="Proteomes" id="UP000504632"/>
    </source>
</evidence>
<feature type="domain" description="Helicase C-terminal" evidence="11">
    <location>
        <begin position="603"/>
        <end position="768"/>
    </location>
</feature>
<dbReference type="FunFam" id="1.10.3380.30:FF:000001">
    <property type="entry name" value="Ski2 ATP-dependent RNA helicase"/>
    <property type="match status" value="1"/>
</dbReference>
<dbReference type="Gene3D" id="3.40.50.300">
    <property type="entry name" value="P-loop containing nucleotide triphosphate hydrolases"/>
    <property type="match status" value="2"/>
</dbReference>
<sequence length="1251" mass="139965">MDKIDLPPLGPDDLPLSLLEMGCSGRFELITHPLPSNRPLPPQSTLPHGLPPTSLDLVTEVEKCFLRDPAWLPIHDTDDAFQKFLKLSKREKEVDSLLHCPTTPLHSGLSVVRDPTTGMLLDFTEVLLEHTGLSAKNSLSLQRAPGPPSESLRGSNTNYPFLPGGMEELTLEHIKKKSDLEEDIDFENDLFTVPPGLKSGMDFSDKDTKTTKGEVNLLSLLSAFDDVIDALPESEEKEKNTEKGEKPKLPRTNSLEDLGIKDPVPSSTPSAGTTRDKTDAGIKKEEKGEEGEKKRWAVPVNITSPCDDFYKRIPDPAFKYPFELDVFQKQAVLRLEAHDSVFVAAHTSAGKTVVAEYAIALSKKHMTRTIYTSPIKALSNQKFRDFKNTFGDVGLLTGDVQLNPEASCLIMTTEILRSMLYNGSEVIRDLEWVIFDEVHYINDAERGVVWEEVLIMLPEHVSIILLSATVPNALEFSEWIGRIKKRHIYVISTVKRPVPLEHYLYTGNSTKTQKELFLLLDASGNFLTKGYYAAVEAKKERTSKHAQSFGAKNTSQSTTANQDRAIWQTLLNFLSQRQQTPVVAFTFSRTRCDDNARSLSSLDLTSATEKSEIHSFFQKSLSRLSRDDRQLPQILLMRDLLKRGIGVHHSGILPILKEVIEMLFSRGLVKVLFATETFAMGVNMPARTVVFDSIRKHDGTGFRNLLPGEYIQMAGRAGRRGLDATGTVIILCKTGVHEMADLHAMMLGKPTVLQSQFRLTYTMILNLLRVEALRVTDMMRRSFSESHRDTQAHEKRIAQLRSTLSSLPPPDTEGQLSDLVSYYHTITELRITTENLQRAVMESVNGLKTLSVGRVVVINNTQHCNALGVILQVSSDAVNRTFTTLIICEKGNEERGNAQSNSSPPRYNTTLFIPEGPCSHTVQKLKPQDITAITVKTLKVIPERIIDNYNKRQQPRFRMDPPGQAISTATQELLRLAEANPEGIATLDPVNDLHLKGVDVVEGVMRQKVLQESLKDFRCTHSPTFPEQFARVQERMQVQEELDKLLFLVSDQSLTLLPEYHQRIKVLEALNYVDSGGAVQLKGRVACQISSHELLLTELLFENALSPLAPEESAALLSCLVFTQNTQVEPHITSTLQESIDRVLCVAHRIGELQRECGIAQTVEDYVSQFKFGLTEVVYCWARGMPFAEIAQLTDVQEGTVVRCIQRLDEVLKEVRQAARIVGDSVLGSKMERASLAVRRDIVFTASLYTH</sequence>
<dbReference type="GO" id="GO:0003723">
    <property type="term" value="F:RNA binding"/>
    <property type="evidence" value="ECO:0007669"/>
    <property type="project" value="UniProtKB-KW"/>
</dbReference>
<dbReference type="GO" id="GO:0055087">
    <property type="term" value="C:Ski complex"/>
    <property type="evidence" value="ECO:0007669"/>
    <property type="project" value="TreeGrafter"/>
</dbReference>
<dbReference type="Pfam" id="PF21408">
    <property type="entry name" value="MTR4-like_stalk"/>
    <property type="match status" value="1"/>
</dbReference>
<keyword evidence="2" id="KW-0963">Cytoplasm</keyword>
<evidence type="ECO:0000256" key="9">
    <source>
        <dbReference type="SAM" id="MobiDB-lite"/>
    </source>
</evidence>
<dbReference type="InterPro" id="IPR048392">
    <property type="entry name" value="MTR4-like_stalk"/>
</dbReference>
<dbReference type="PANTHER" id="PTHR12131:SF1">
    <property type="entry name" value="ATP-DEPENDENT RNA HELICASE SUPV3L1, MITOCHONDRIAL-RELATED"/>
    <property type="match status" value="1"/>
</dbReference>
<dbReference type="Gene3D" id="1.10.3380.30">
    <property type="match status" value="2"/>
</dbReference>
<evidence type="ECO:0000313" key="13">
    <source>
        <dbReference type="RefSeq" id="XP_030644823.1"/>
    </source>
</evidence>
<keyword evidence="6" id="KW-0067">ATP-binding</keyword>
<dbReference type="Pfam" id="PF00270">
    <property type="entry name" value="DEAD"/>
    <property type="match status" value="1"/>
</dbReference>
<comment type="catalytic activity">
    <reaction evidence="8">
        <text>ATP + H2O = ADP + phosphate + H(+)</text>
        <dbReference type="Rhea" id="RHEA:13065"/>
        <dbReference type="ChEBI" id="CHEBI:15377"/>
        <dbReference type="ChEBI" id="CHEBI:15378"/>
        <dbReference type="ChEBI" id="CHEBI:30616"/>
        <dbReference type="ChEBI" id="CHEBI:43474"/>
        <dbReference type="ChEBI" id="CHEBI:456216"/>
        <dbReference type="EC" id="3.6.4.13"/>
    </reaction>
</comment>
<dbReference type="GO" id="GO:0016787">
    <property type="term" value="F:hydrolase activity"/>
    <property type="evidence" value="ECO:0007669"/>
    <property type="project" value="UniProtKB-KW"/>
</dbReference>
<evidence type="ECO:0000259" key="10">
    <source>
        <dbReference type="PROSITE" id="PS51192"/>
    </source>
</evidence>
<dbReference type="Pfam" id="PF13234">
    <property type="entry name" value="MTR4_beta-barrel"/>
    <property type="match status" value="1"/>
</dbReference>
<dbReference type="InterPro" id="IPR001650">
    <property type="entry name" value="Helicase_C-like"/>
</dbReference>
<dbReference type="GO" id="GO:0003724">
    <property type="term" value="F:RNA helicase activity"/>
    <property type="evidence" value="ECO:0007669"/>
    <property type="project" value="UniProtKB-EC"/>
</dbReference>
<dbReference type="GO" id="GO:0070478">
    <property type="term" value="P:nuclear-transcribed mRNA catabolic process, 3'-5' exonucleolytic nonsense-mediated decay"/>
    <property type="evidence" value="ECO:0007669"/>
    <property type="project" value="TreeGrafter"/>
</dbReference>
<reference evidence="13" key="1">
    <citation type="submission" date="2025-08" db="UniProtKB">
        <authorList>
            <consortium name="RefSeq"/>
        </authorList>
    </citation>
    <scope>IDENTIFICATION</scope>
</reference>
<dbReference type="InterPro" id="IPR040801">
    <property type="entry name" value="Ski2_N"/>
</dbReference>
<dbReference type="Pfam" id="PF17911">
    <property type="entry name" value="Ski2_N"/>
    <property type="match status" value="1"/>
</dbReference>
<accession>A0A6J2WKJ3</accession>
<feature type="compositionally biased region" description="Basic and acidic residues" evidence="9">
    <location>
        <begin position="234"/>
        <end position="248"/>
    </location>
</feature>
<protein>
    <submittedName>
        <fullName evidence="13">Superkiller complex protein 2</fullName>
    </submittedName>
</protein>
<dbReference type="SMART" id="SM01142">
    <property type="entry name" value="DSHCT"/>
    <property type="match status" value="1"/>
</dbReference>
<dbReference type="GO" id="GO:0005524">
    <property type="term" value="F:ATP binding"/>
    <property type="evidence" value="ECO:0007669"/>
    <property type="project" value="UniProtKB-KW"/>
</dbReference>
<dbReference type="InterPro" id="IPR027417">
    <property type="entry name" value="P-loop_NTPase"/>
</dbReference>
<dbReference type="InterPro" id="IPR025696">
    <property type="entry name" value="Beta-barrel_MTR4"/>
</dbReference>
<organism evidence="12 13">
    <name type="scientific">Chanos chanos</name>
    <name type="common">Milkfish</name>
    <name type="synonym">Mugil chanos</name>
    <dbReference type="NCBI Taxonomy" id="29144"/>
    <lineage>
        <taxon>Eukaryota</taxon>
        <taxon>Metazoa</taxon>
        <taxon>Chordata</taxon>
        <taxon>Craniata</taxon>
        <taxon>Vertebrata</taxon>
        <taxon>Euteleostomi</taxon>
        <taxon>Actinopterygii</taxon>
        <taxon>Neopterygii</taxon>
        <taxon>Teleostei</taxon>
        <taxon>Ostariophysi</taxon>
        <taxon>Gonorynchiformes</taxon>
        <taxon>Chanidae</taxon>
        <taxon>Chanos</taxon>
    </lineage>
</organism>
<feature type="compositionally biased region" description="Basic and acidic residues" evidence="9">
    <location>
        <begin position="274"/>
        <end position="295"/>
    </location>
</feature>
<dbReference type="CDD" id="cd18027">
    <property type="entry name" value="DEXHc_SKIV2L"/>
    <property type="match status" value="1"/>
</dbReference>
<keyword evidence="7" id="KW-0694">RNA-binding</keyword>
<dbReference type="InterPro" id="IPR011545">
    <property type="entry name" value="DEAD/DEAH_box_helicase_dom"/>
</dbReference>
<dbReference type="InterPro" id="IPR012961">
    <property type="entry name" value="Ski2/MTR4_C"/>
</dbReference>
<dbReference type="CDD" id="cd18795">
    <property type="entry name" value="SF2_C_Ski2"/>
    <property type="match status" value="1"/>
</dbReference>
<proteinExistence type="predicted"/>
<evidence type="ECO:0000256" key="5">
    <source>
        <dbReference type="ARBA" id="ARBA00022806"/>
    </source>
</evidence>